<evidence type="ECO:0000313" key="1">
    <source>
        <dbReference type="EMBL" id="MCK8495303.1"/>
    </source>
</evidence>
<dbReference type="RefSeq" id="WP_248480044.1">
    <property type="nucleotide sequence ID" value="NZ_JALPRF010000007.1"/>
</dbReference>
<dbReference type="Proteomes" id="UP001202180">
    <property type="component" value="Unassembled WGS sequence"/>
</dbReference>
<comment type="caution">
    <text evidence="1">The sequence shown here is derived from an EMBL/GenBank/DDBJ whole genome shotgun (WGS) entry which is preliminary data.</text>
</comment>
<proteinExistence type="predicted"/>
<accession>A0ABT0HSY4</accession>
<sequence length="67" mass="7402">MKGITLPIYLVLALSPALAQLAFVLPMTSFSARHSIQGFNNKNAYIIFLYEIRYVNLASIEIAGEAI</sequence>
<reference evidence="1 2" key="1">
    <citation type="submission" date="2022-04" db="EMBL/GenBank/DDBJ databases">
        <title>Spirosoma sp. strain RP8 genome sequencing and assembly.</title>
        <authorList>
            <person name="Jung Y."/>
        </authorList>
    </citation>
    <scope>NUCLEOTIDE SEQUENCE [LARGE SCALE GENOMIC DNA]</scope>
    <source>
        <strain evidence="1 2">RP8</strain>
    </source>
</reference>
<dbReference type="EMBL" id="JALPRF010000007">
    <property type="protein sequence ID" value="MCK8495303.1"/>
    <property type="molecule type" value="Genomic_DNA"/>
</dbReference>
<keyword evidence="2" id="KW-1185">Reference proteome</keyword>
<gene>
    <name evidence="1" type="ORF">M0L20_25785</name>
</gene>
<evidence type="ECO:0000313" key="2">
    <source>
        <dbReference type="Proteomes" id="UP001202180"/>
    </source>
</evidence>
<protein>
    <submittedName>
        <fullName evidence="1">Uncharacterized protein</fullName>
    </submittedName>
</protein>
<name>A0ABT0HSY4_9BACT</name>
<organism evidence="1 2">
    <name type="scientific">Spirosoma liriopis</name>
    <dbReference type="NCBI Taxonomy" id="2937440"/>
    <lineage>
        <taxon>Bacteria</taxon>
        <taxon>Pseudomonadati</taxon>
        <taxon>Bacteroidota</taxon>
        <taxon>Cytophagia</taxon>
        <taxon>Cytophagales</taxon>
        <taxon>Cytophagaceae</taxon>
        <taxon>Spirosoma</taxon>
    </lineage>
</organism>